<dbReference type="PROSITE" id="PS50931">
    <property type="entry name" value="HTH_LYSR"/>
    <property type="match status" value="1"/>
</dbReference>
<keyword evidence="3" id="KW-0238">DNA-binding</keyword>
<dbReference type="InterPro" id="IPR036390">
    <property type="entry name" value="WH_DNA-bd_sf"/>
</dbReference>
<evidence type="ECO:0000259" key="5">
    <source>
        <dbReference type="PROSITE" id="PS50931"/>
    </source>
</evidence>
<dbReference type="PANTHER" id="PTHR30427:SF1">
    <property type="entry name" value="TRANSCRIPTIONAL ACTIVATOR PROTEIN LYSR"/>
    <property type="match status" value="1"/>
</dbReference>
<dbReference type="SUPFAM" id="SSF46785">
    <property type="entry name" value="Winged helix' DNA-binding domain"/>
    <property type="match status" value="1"/>
</dbReference>
<sequence>MNSKQLAAFRAVMLAGSMSDASRMLYVSQPAVSRLIKDLEESLGFTLFDRRNSRLYPTQAAHAFYREVERHFIGLDNLSQAADQIRMMRSGRLRIAVMPALAFSAMPYVVSRFLRSHGDVSATFAPHLSVELVNRVGAQQFDLGVAMLPVESNEIAFGPCYKVDCQCIAPAGHRFADQKRVSAADLDREPFVAIGAQNTVTRFRIDVAIRDSLARPDERIETPLLSTAASFVKEGLGVSIVDPFTALQFAEQGVIARPFDPSVPMYFGFITPVNRPISGLAQEFIDSFESYAAYHVPLTPIEPDEVGVV</sequence>
<dbReference type="Proteomes" id="UP000640333">
    <property type="component" value="Unassembled WGS sequence"/>
</dbReference>
<organism evidence="6 7">
    <name type="scientific">Pontibacterium sinense</name>
    <dbReference type="NCBI Taxonomy" id="2781979"/>
    <lineage>
        <taxon>Bacteria</taxon>
        <taxon>Pseudomonadati</taxon>
        <taxon>Pseudomonadota</taxon>
        <taxon>Gammaproteobacteria</taxon>
        <taxon>Oceanospirillales</taxon>
        <taxon>Oceanospirillaceae</taxon>
        <taxon>Pontibacterium</taxon>
    </lineage>
</organism>
<dbReference type="Pfam" id="PF03466">
    <property type="entry name" value="LysR_substrate"/>
    <property type="match status" value="1"/>
</dbReference>
<dbReference type="InterPro" id="IPR005119">
    <property type="entry name" value="LysR_subst-bd"/>
</dbReference>
<dbReference type="Gene3D" id="3.40.190.290">
    <property type="match status" value="1"/>
</dbReference>
<dbReference type="InterPro" id="IPR037424">
    <property type="entry name" value="NocR_PBP2"/>
</dbReference>
<dbReference type="GO" id="GO:0043565">
    <property type="term" value="F:sequence-specific DNA binding"/>
    <property type="evidence" value="ECO:0007669"/>
    <property type="project" value="TreeGrafter"/>
</dbReference>
<dbReference type="RefSeq" id="WP_193954718.1">
    <property type="nucleotide sequence ID" value="NZ_JADEYS010000021.1"/>
</dbReference>
<dbReference type="EMBL" id="JADEYS010000021">
    <property type="protein sequence ID" value="MBE9399024.1"/>
    <property type="molecule type" value="Genomic_DNA"/>
</dbReference>
<protein>
    <submittedName>
        <fullName evidence="6">LysR family transcriptional regulator</fullName>
    </submittedName>
</protein>
<reference evidence="6" key="1">
    <citation type="submission" date="2020-10" db="EMBL/GenBank/DDBJ databases">
        <title>Bacterium isolated from coastal waters sediment.</title>
        <authorList>
            <person name="Chen R.-J."/>
            <person name="Lu D.-C."/>
            <person name="Zhu K.-L."/>
            <person name="Du Z.-J."/>
        </authorList>
    </citation>
    <scope>NUCLEOTIDE SEQUENCE</scope>
    <source>
        <strain evidence="6">N1Y112</strain>
    </source>
</reference>
<dbReference type="Gene3D" id="1.10.10.10">
    <property type="entry name" value="Winged helix-like DNA-binding domain superfamily/Winged helix DNA-binding domain"/>
    <property type="match status" value="1"/>
</dbReference>
<dbReference type="PANTHER" id="PTHR30427">
    <property type="entry name" value="TRANSCRIPTIONAL ACTIVATOR PROTEIN LYSR"/>
    <property type="match status" value="1"/>
</dbReference>
<dbReference type="InterPro" id="IPR000847">
    <property type="entry name" value="LysR_HTH_N"/>
</dbReference>
<name>A0A8J7FG20_9GAMM</name>
<evidence type="ECO:0000313" key="6">
    <source>
        <dbReference type="EMBL" id="MBE9399024.1"/>
    </source>
</evidence>
<comment type="caution">
    <text evidence="6">The sequence shown here is derived from an EMBL/GenBank/DDBJ whole genome shotgun (WGS) entry which is preliminary data.</text>
</comment>
<dbReference type="GO" id="GO:0010628">
    <property type="term" value="P:positive regulation of gene expression"/>
    <property type="evidence" value="ECO:0007669"/>
    <property type="project" value="TreeGrafter"/>
</dbReference>
<evidence type="ECO:0000256" key="3">
    <source>
        <dbReference type="ARBA" id="ARBA00023125"/>
    </source>
</evidence>
<keyword evidence="2" id="KW-0805">Transcription regulation</keyword>
<dbReference type="CDD" id="cd08415">
    <property type="entry name" value="PBP2_LysR_opines_like"/>
    <property type="match status" value="1"/>
</dbReference>
<dbReference type="AlphaFoldDB" id="A0A8J7FG20"/>
<dbReference type="SUPFAM" id="SSF53850">
    <property type="entry name" value="Periplasmic binding protein-like II"/>
    <property type="match status" value="1"/>
</dbReference>
<keyword evidence="7" id="KW-1185">Reference proteome</keyword>
<dbReference type="GO" id="GO:0003700">
    <property type="term" value="F:DNA-binding transcription factor activity"/>
    <property type="evidence" value="ECO:0007669"/>
    <property type="project" value="InterPro"/>
</dbReference>
<evidence type="ECO:0000256" key="2">
    <source>
        <dbReference type="ARBA" id="ARBA00023015"/>
    </source>
</evidence>
<evidence type="ECO:0000313" key="7">
    <source>
        <dbReference type="Proteomes" id="UP000640333"/>
    </source>
</evidence>
<dbReference type="PRINTS" id="PR00039">
    <property type="entry name" value="HTHLYSR"/>
</dbReference>
<gene>
    <name evidence="6" type="ORF">IOQ59_17330</name>
</gene>
<feature type="domain" description="HTH lysR-type" evidence="5">
    <location>
        <begin position="1"/>
        <end position="58"/>
    </location>
</feature>
<dbReference type="InterPro" id="IPR036388">
    <property type="entry name" value="WH-like_DNA-bd_sf"/>
</dbReference>
<comment type="similarity">
    <text evidence="1">Belongs to the LysR transcriptional regulatory family.</text>
</comment>
<evidence type="ECO:0000256" key="1">
    <source>
        <dbReference type="ARBA" id="ARBA00009437"/>
    </source>
</evidence>
<accession>A0A8J7FG20</accession>
<dbReference type="Pfam" id="PF00126">
    <property type="entry name" value="HTH_1"/>
    <property type="match status" value="1"/>
</dbReference>
<keyword evidence="4" id="KW-0804">Transcription</keyword>
<proteinExistence type="inferred from homology"/>
<evidence type="ECO:0000256" key="4">
    <source>
        <dbReference type="ARBA" id="ARBA00023163"/>
    </source>
</evidence>